<accession>A0AAE1PT45</accession>
<dbReference type="EMBL" id="JAWZYT010001406">
    <property type="protein sequence ID" value="KAK4312532.1"/>
    <property type="molecule type" value="Genomic_DNA"/>
</dbReference>
<keyword evidence="7" id="KW-1185">Reference proteome</keyword>
<protein>
    <recommendedName>
        <fullName evidence="4">Dephospho-CoA kinase domain-containing protein</fullName>
    </recommendedName>
</protein>
<dbReference type="Gene3D" id="3.40.50.300">
    <property type="entry name" value="P-loop containing nucleotide triphosphate hydrolases"/>
    <property type="match status" value="1"/>
</dbReference>
<reference evidence="6" key="1">
    <citation type="submission" date="2023-11" db="EMBL/GenBank/DDBJ databases">
        <title>Genome assemblies of two species of porcelain crab, Petrolisthes cinctipes and Petrolisthes manimaculis (Anomura: Porcellanidae).</title>
        <authorList>
            <person name="Angst P."/>
        </authorList>
    </citation>
    <scope>NUCLEOTIDE SEQUENCE</scope>
    <source>
        <strain evidence="6">PB745_02</strain>
        <tissue evidence="6">Gill</tissue>
    </source>
</reference>
<name>A0AAE1PT45_9EUCA</name>
<dbReference type="FunFam" id="3.40.50.300:FF:000485">
    <property type="entry name" value="Dephospho-CoA kinase CAB5"/>
    <property type="match status" value="1"/>
</dbReference>
<dbReference type="PANTHER" id="PTHR10695:SF46">
    <property type="entry name" value="BIFUNCTIONAL COENZYME A SYNTHASE-RELATED"/>
    <property type="match status" value="1"/>
</dbReference>
<comment type="caution">
    <text evidence="6">The sequence shown here is derived from an EMBL/GenBank/DDBJ whole genome shotgun (WGS) entry which is preliminary data.</text>
</comment>
<keyword evidence="2" id="KW-0547">Nucleotide-binding</keyword>
<dbReference type="GO" id="GO:0004140">
    <property type="term" value="F:dephospho-CoA kinase activity"/>
    <property type="evidence" value="ECO:0007669"/>
    <property type="project" value="InterPro"/>
</dbReference>
<evidence type="ECO:0000256" key="3">
    <source>
        <dbReference type="ARBA" id="ARBA00022840"/>
    </source>
</evidence>
<dbReference type="AlphaFoldDB" id="A0AAE1PT45"/>
<evidence type="ECO:0000256" key="2">
    <source>
        <dbReference type="ARBA" id="ARBA00022741"/>
    </source>
</evidence>
<dbReference type="GO" id="GO:0005524">
    <property type="term" value="F:ATP binding"/>
    <property type="evidence" value="ECO:0007669"/>
    <property type="project" value="UniProtKB-KW"/>
</dbReference>
<evidence type="ECO:0000313" key="6">
    <source>
        <dbReference type="EMBL" id="KAK4312532.1"/>
    </source>
</evidence>
<evidence type="ECO:0000256" key="5">
    <source>
        <dbReference type="SAM" id="Phobius"/>
    </source>
</evidence>
<comment type="similarity">
    <text evidence="1">Belongs to the CoaE family.</text>
</comment>
<evidence type="ECO:0000256" key="1">
    <source>
        <dbReference type="ARBA" id="ARBA00009018"/>
    </source>
</evidence>
<dbReference type="Pfam" id="PF01121">
    <property type="entry name" value="CoaE"/>
    <property type="match status" value="1"/>
</dbReference>
<keyword evidence="5" id="KW-1133">Transmembrane helix</keyword>
<dbReference type="HAMAP" id="MF_00376">
    <property type="entry name" value="Dephospho_CoA_kinase"/>
    <property type="match status" value="1"/>
</dbReference>
<proteinExistence type="inferred from homology"/>
<evidence type="ECO:0000256" key="4">
    <source>
        <dbReference type="ARBA" id="ARBA00044157"/>
    </source>
</evidence>
<dbReference type="GO" id="GO:0015937">
    <property type="term" value="P:coenzyme A biosynthetic process"/>
    <property type="evidence" value="ECO:0007669"/>
    <property type="project" value="InterPro"/>
</dbReference>
<organism evidence="6 7">
    <name type="scientific">Petrolisthes manimaculis</name>
    <dbReference type="NCBI Taxonomy" id="1843537"/>
    <lineage>
        <taxon>Eukaryota</taxon>
        <taxon>Metazoa</taxon>
        <taxon>Ecdysozoa</taxon>
        <taxon>Arthropoda</taxon>
        <taxon>Crustacea</taxon>
        <taxon>Multicrustacea</taxon>
        <taxon>Malacostraca</taxon>
        <taxon>Eumalacostraca</taxon>
        <taxon>Eucarida</taxon>
        <taxon>Decapoda</taxon>
        <taxon>Pleocyemata</taxon>
        <taxon>Anomura</taxon>
        <taxon>Galatheoidea</taxon>
        <taxon>Porcellanidae</taxon>
        <taxon>Petrolisthes</taxon>
    </lineage>
</organism>
<keyword evidence="5" id="KW-0472">Membrane</keyword>
<dbReference type="InterPro" id="IPR001977">
    <property type="entry name" value="Depp_CoAkinase"/>
</dbReference>
<dbReference type="NCBIfam" id="TIGR00152">
    <property type="entry name" value="dephospho-CoA kinase"/>
    <property type="match status" value="1"/>
</dbReference>
<dbReference type="PANTHER" id="PTHR10695">
    <property type="entry name" value="DEPHOSPHO-COA KINASE-RELATED"/>
    <property type="match status" value="1"/>
</dbReference>
<dbReference type="CDD" id="cd02022">
    <property type="entry name" value="DPCK"/>
    <property type="match status" value="1"/>
</dbReference>
<evidence type="ECO:0000313" key="7">
    <source>
        <dbReference type="Proteomes" id="UP001292094"/>
    </source>
</evidence>
<dbReference type="SUPFAM" id="SSF52540">
    <property type="entry name" value="P-loop containing nucleoside triphosphate hydrolases"/>
    <property type="match status" value="1"/>
</dbReference>
<dbReference type="GO" id="GO:0005737">
    <property type="term" value="C:cytoplasm"/>
    <property type="evidence" value="ECO:0007669"/>
    <property type="project" value="UniProtKB-ARBA"/>
</dbReference>
<feature type="transmembrane region" description="Helical" evidence="5">
    <location>
        <begin position="207"/>
        <end position="227"/>
    </location>
</feature>
<keyword evidence="3" id="KW-0067">ATP-binding</keyword>
<dbReference type="Proteomes" id="UP001292094">
    <property type="component" value="Unassembled WGS sequence"/>
</dbReference>
<dbReference type="InterPro" id="IPR027417">
    <property type="entry name" value="P-loop_NTPase"/>
</dbReference>
<sequence length="228" mass="26060">MFLVGLTGGIATGKSTVSNMIQSLGVPVVDADLIARQIVEPGKKAWKKIREAFGDDVFLESGELDREKLGKLIFSDMEKRRMINKITHPEIYREIRWQVFQYLLQGEQFVVLDLPLLYESNKVTSYLYKTIVVSCEDEIQLDRLLARNQYSEKEAIARIEAQLPLETKCKKADIIIENSGSIDNTRNQVEGIIKLLRSSKQHIYNRVVYGGGLIVFIALLCWIVYYVV</sequence>
<dbReference type="PROSITE" id="PS51219">
    <property type="entry name" value="DPCK"/>
    <property type="match status" value="1"/>
</dbReference>
<gene>
    <name evidence="6" type="ORF">Pmani_016056</name>
</gene>
<keyword evidence="5" id="KW-0812">Transmembrane</keyword>